<evidence type="ECO:0000313" key="3">
    <source>
        <dbReference type="Proteomes" id="UP000314294"/>
    </source>
</evidence>
<feature type="region of interest" description="Disordered" evidence="1">
    <location>
        <begin position="199"/>
        <end position="223"/>
    </location>
</feature>
<protein>
    <submittedName>
        <fullName evidence="2">Uncharacterized protein</fullName>
    </submittedName>
</protein>
<proteinExistence type="predicted"/>
<dbReference type="EMBL" id="SRLO01000060">
    <property type="protein sequence ID" value="TNN79918.1"/>
    <property type="molecule type" value="Genomic_DNA"/>
</dbReference>
<dbReference type="AlphaFoldDB" id="A0A4Z2IQG6"/>
<comment type="caution">
    <text evidence="2">The sequence shown here is derived from an EMBL/GenBank/DDBJ whole genome shotgun (WGS) entry which is preliminary data.</text>
</comment>
<feature type="region of interest" description="Disordered" evidence="1">
    <location>
        <begin position="73"/>
        <end position="94"/>
    </location>
</feature>
<evidence type="ECO:0000256" key="1">
    <source>
        <dbReference type="SAM" id="MobiDB-lite"/>
    </source>
</evidence>
<organism evidence="2 3">
    <name type="scientific">Liparis tanakae</name>
    <name type="common">Tanaka's snailfish</name>
    <dbReference type="NCBI Taxonomy" id="230148"/>
    <lineage>
        <taxon>Eukaryota</taxon>
        <taxon>Metazoa</taxon>
        <taxon>Chordata</taxon>
        <taxon>Craniata</taxon>
        <taxon>Vertebrata</taxon>
        <taxon>Euteleostomi</taxon>
        <taxon>Actinopterygii</taxon>
        <taxon>Neopterygii</taxon>
        <taxon>Teleostei</taxon>
        <taxon>Neoteleostei</taxon>
        <taxon>Acanthomorphata</taxon>
        <taxon>Eupercaria</taxon>
        <taxon>Perciformes</taxon>
        <taxon>Cottioidei</taxon>
        <taxon>Cottales</taxon>
        <taxon>Liparidae</taxon>
        <taxon>Liparis</taxon>
    </lineage>
</organism>
<dbReference type="Proteomes" id="UP000314294">
    <property type="component" value="Unassembled WGS sequence"/>
</dbReference>
<feature type="compositionally biased region" description="Basic and acidic residues" evidence="1">
    <location>
        <begin position="1"/>
        <end position="10"/>
    </location>
</feature>
<accession>A0A4Z2IQG6</accession>
<sequence length="223" mass="23574">MKGAHLKDTRVCGQPGRRVRGTAGGGGRPKQEAHGRPDGFHVDGGDFAVAERKLGGGERPVQVTGARLRARVEDVGVPSSERLQPRAPPQPSTADTERLLGILAFFEGETISWLNRFLLTFVTSVDSGSMCPSSKPFPSSPSPPLLPLLSFPSSPSPPHLLLLAERFRRSCSRSPVSDTMLCVDSGGDEADGETLSLATDSSLKKSDGRTAASASGSCVPRPW</sequence>
<reference evidence="2 3" key="1">
    <citation type="submission" date="2019-03" db="EMBL/GenBank/DDBJ databases">
        <title>First draft genome of Liparis tanakae, snailfish: a comprehensive survey of snailfish specific genes.</title>
        <authorList>
            <person name="Kim W."/>
            <person name="Song I."/>
            <person name="Jeong J.-H."/>
            <person name="Kim D."/>
            <person name="Kim S."/>
            <person name="Ryu S."/>
            <person name="Song J.Y."/>
            <person name="Lee S.K."/>
        </authorList>
    </citation>
    <scope>NUCLEOTIDE SEQUENCE [LARGE SCALE GENOMIC DNA]</scope>
    <source>
        <tissue evidence="2">Muscle</tissue>
    </source>
</reference>
<feature type="compositionally biased region" description="Basic and acidic residues" evidence="1">
    <location>
        <begin position="29"/>
        <end position="46"/>
    </location>
</feature>
<evidence type="ECO:0000313" key="2">
    <source>
        <dbReference type="EMBL" id="TNN79918.1"/>
    </source>
</evidence>
<gene>
    <name evidence="2" type="ORF">EYF80_009955</name>
</gene>
<feature type="region of interest" description="Disordered" evidence="1">
    <location>
        <begin position="1"/>
        <end position="46"/>
    </location>
</feature>
<keyword evidence="3" id="KW-1185">Reference proteome</keyword>
<name>A0A4Z2IQG6_9TELE</name>